<dbReference type="HAMAP" id="MF_02019">
    <property type="entry name" value="MurF"/>
    <property type="match status" value="1"/>
</dbReference>
<keyword evidence="3 10" id="KW-0132">Cell division</keyword>
<reference evidence="15" key="1">
    <citation type="submission" date="2023-03" db="EMBL/GenBank/DDBJ databases">
        <authorList>
            <person name="Shen W."/>
            <person name="Cai J."/>
        </authorList>
    </citation>
    <scope>NUCLEOTIDE SEQUENCE</scope>
    <source>
        <strain evidence="15">B226-2</strain>
    </source>
</reference>
<dbReference type="EMBL" id="JARQBJ010000003">
    <property type="protein sequence ID" value="MDT2810232.1"/>
    <property type="molecule type" value="Genomic_DNA"/>
</dbReference>
<dbReference type="GO" id="GO:0008360">
    <property type="term" value="P:regulation of cell shape"/>
    <property type="evidence" value="ECO:0007669"/>
    <property type="project" value="UniProtKB-KW"/>
</dbReference>
<dbReference type="Pfam" id="PF08245">
    <property type="entry name" value="Mur_ligase_M"/>
    <property type="match status" value="1"/>
</dbReference>
<dbReference type="PANTHER" id="PTHR43024:SF1">
    <property type="entry name" value="UDP-N-ACETYLMURAMOYL-TRIPEPTIDE--D-ALANYL-D-ALANINE LIGASE"/>
    <property type="match status" value="1"/>
</dbReference>
<keyword evidence="6 10" id="KW-0133">Cell shape</keyword>
<evidence type="ECO:0000256" key="1">
    <source>
        <dbReference type="ARBA" id="ARBA00022490"/>
    </source>
</evidence>
<comment type="pathway">
    <text evidence="10 11">Cell wall biogenesis; peptidoglycan biosynthesis.</text>
</comment>
<feature type="domain" description="Mur ligase central" evidence="14">
    <location>
        <begin position="106"/>
        <end position="285"/>
    </location>
</feature>
<keyword evidence="1 10" id="KW-0963">Cytoplasm</keyword>
<evidence type="ECO:0000313" key="16">
    <source>
        <dbReference type="Proteomes" id="UP001256711"/>
    </source>
</evidence>
<dbReference type="InterPro" id="IPR005863">
    <property type="entry name" value="UDP-N-AcMur_synth"/>
</dbReference>
<evidence type="ECO:0000256" key="4">
    <source>
        <dbReference type="ARBA" id="ARBA00022741"/>
    </source>
</evidence>
<keyword evidence="4 10" id="KW-0547">Nucleotide-binding</keyword>
<feature type="domain" description="Mur ligase N-terminal catalytic" evidence="12">
    <location>
        <begin position="23"/>
        <end position="92"/>
    </location>
</feature>
<dbReference type="InterPro" id="IPR004101">
    <property type="entry name" value="Mur_ligase_C"/>
</dbReference>
<dbReference type="Pfam" id="PF01225">
    <property type="entry name" value="Mur_ligase"/>
    <property type="match status" value="1"/>
</dbReference>
<evidence type="ECO:0000259" key="13">
    <source>
        <dbReference type="Pfam" id="PF02875"/>
    </source>
</evidence>
<comment type="caution">
    <text evidence="15">The sequence shown here is derived from an EMBL/GenBank/DDBJ whole genome shotgun (WGS) entry which is preliminary data.</text>
</comment>
<comment type="catalytic activity">
    <reaction evidence="11">
        <text>D-alanyl-D-alanine + UDP-N-acetyl-alpha-D-muramoyl-L-alanyl-gamma-D-glutamyl-meso-2,6-diaminopimelate + ATP = UDP-N-acetyl-alpha-D-muramoyl-L-alanyl-gamma-D-glutamyl-meso-2,6-diaminopimeloyl-D-alanyl-D-alanine + ADP + phosphate + H(+)</text>
        <dbReference type="Rhea" id="RHEA:28374"/>
        <dbReference type="ChEBI" id="CHEBI:15378"/>
        <dbReference type="ChEBI" id="CHEBI:30616"/>
        <dbReference type="ChEBI" id="CHEBI:43474"/>
        <dbReference type="ChEBI" id="CHEBI:57822"/>
        <dbReference type="ChEBI" id="CHEBI:61386"/>
        <dbReference type="ChEBI" id="CHEBI:83905"/>
        <dbReference type="ChEBI" id="CHEBI:456216"/>
        <dbReference type="EC" id="6.3.2.10"/>
    </reaction>
</comment>
<proteinExistence type="inferred from homology"/>
<dbReference type="InterPro" id="IPR036565">
    <property type="entry name" value="Mur-like_cat_sf"/>
</dbReference>
<evidence type="ECO:0000256" key="3">
    <source>
        <dbReference type="ARBA" id="ARBA00022618"/>
    </source>
</evidence>
<keyword evidence="8 10" id="KW-0131">Cell cycle</keyword>
<dbReference type="InterPro" id="IPR013221">
    <property type="entry name" value="Mur_ligase_cen"/>
</dbReference>
<organism evidence="15 16">
    <name type="scientific">Enterococcus asini</name>
    <dbReference type="NCBI Taxonomy" id="57732"/>
    <lineage>
        <taxon>Bacteria</taxon>
        <taxon>Bacillati</taxon>
        <taxon>Bacillota</taxon>
        <taxon>Bacilli</taxon>
        <taxon>Lactobacillales</taxon>
        <taxon>Enterococcaceae</taxon>
        <taxon>Enterococcus</taxon>
    </lineage>
</organism>
<evidence type="ECO:0000313" key="15">
    <source>
        <dbReference type="EMBL" id="MDT2810232.1"/>
    </source>
</evidence>
<evidence type="ECO:0000259" key="14">
    <source>
        <dbReference type="Pfam" id="PF08245"/>
    </source>
</evidence>
<dbReference type="InterPro" id="IPR036615">
    <property type="entry name" value="Mur_ligase_C_dom_sf"/>
</dbReference>
<dbReference type="Gene3D" id="3.40.1190.10">
    <property type="entry name" value="Mur-like, catalytic domain"/>
    <property type="match status" value="1"/>
</dbReference>
<gene>
    <name evidence="10" type="primary">murF</name>
    <name evidence="15" type="ORF">P7H43_07030</name>
</gene>
<protein>
    <recommendedName>
        <fullName evidence="10 11">UDP-N-acetylmuramoyl-tripeptide--D-alanyl-D-alanine ligase</fullName>
        <ecNumber evidence="10 11">6.3.2.10</ecNumber>
    </recommendedName>
    <alternativeName>
        <fullName evidence="10">D-alanyl-D-alanine-adding enzyme</fullName>
    </alternativeName>
</protein>
<keyword evidence="9 10" id="KW-0961">Cell wall biogenesis/degradation</keyword>
<name>A0AAW8TZ58_9ENTE</name>
<accession>A0AAW8TZ58</accession>
<dbReference type="NCBIfam" id="TIGR01143">
    <property type="entry name" value="murF"/>
    <property type="match status" value="1"/>
</dbReference>
<dbReference type="EC" id="6.3.2.10" evidence="10 11"/>
<dbReference type="GO" id="GO:0005737">
    <property type="term" value="C:cytoplasm"/>
    <property type="evidence" value="ECO:0007669"/>
    <property type="project" value="UniProtKB-SubCell"/>
</dbReference>
<dbReference type="AlphaFoldDB" id="A0AAW8TZ58"/>
<evidence type="ECO:0000256" key="7">
    <source>
        <dbReference type="ARBA" id="ARBA00022984"/>
    </source>
</evidence>
<keyword evidence="2 10" id="KW-0436">Ligase</keyword>
<dbReference type="GO" id="GO:0071555">
    <property type="term" value="P:cell wall organization"/>
    <property type="evidence" value="ECO:0007669"/>
    <property type="project" value="UniProtKB-KW"/>
</dbReference>
<dbReference type="Gene3D" id="3.90.190.20">
    <property type="entry name" value="Mur ligase, C-terminal domain"/>
    <property type="match status" value="1"/>
</dbReference>
<dbReference type="InterPro" id="IPR035911">
    <property type="entry name" value="MurE/MurF_N"/>
</dbReference>
<dbReference type="GO" id="GO:0047480">
    <property type="term" value="F:UDP-N-acetylmuramoyl-tripeptide-D-alanyl-D-alanine ligase activity"/>
    <property type="evidence" value="ECO:0007669"/>
    <property type="project" value="UniProtKB-UniRule"/>
</dbReference>
<evidence type="ECO:0000256" key="5">
    <source>
        <dbReference type="ARBA" id="ARBA00022840"/>
    </source>
</evidence>
<comment type="similarity">
    <text evidence="10">Belongs to the MurCDEF family. MurF subfamily.</text>
</comment>
<keyword evidence="5 10" id="KW-0067">ATP-binding</keyword>
<dbReference type="InterPro" id="IPR000713">
    <property type="entry name" value="Mur_ligase_N"/>
</dbReference>
<keyword evidence="7 10" id="KW-0573">Peptidoglycan synthesis</keyword>
<dbReference type="Pfam" id="PF02875">
    <property type="entry name" value="Mur_ligase_C"/>
    <property type="match status" value="1"/>
</dbReference>
<evidence type="ECO:0000256" key="6">
    <source>
        <dbReference type="ARBA" id="ARBA00022960"/>
    </source>
</evidence>
<feature type="domain" description="Mur ligase C-terminal" evidence="13">
    <location>
        <begin position="310"/>
        <end position="435"/>
    </location>
</feature>
<evidence type="ECO:0000259" key="12">
    <source>
        <dbReference type="Pfam" id="PF01225"/>
    </source>
</evidence>
<dbReference type="SUPFAM" id="SSF63418">
    <property type="entry name" value="MurE/MurF N-terminal domain"/>
    <property type="match status" value="1"/>
</dbReference>
<dbReference type="RefSeq" id="WP_311835382.1">
    <property type="nucleotide sequence ID" value="NZ_JARQBJ010000003.1"/>
</dbReference>
<dbReference type="Proteomes" id="UP001256711">
    <property type="component" value="Unassembled WGS sequence"/>
</dbReference>
<comment type="subcellular location">
    <subcellularLocation>
        <location evidence="10 11">Cytoplasm</location>
    </subcellularLocation>
</comment>
<evidence type="ECO:0000256" key="9">
    <source>
        <dbReference type="ARBA" id="ARBA00023316"/>
    </source>
</evidence>
<dbReference type="SUPFAM" id="SSF53244">
    <property type="entry name" value="MurD-like peptide ligases, peptide-binding domain"/>
    <property type="match status" value="1"/>
</dbReference>
<dbReference type="GO" id="GO:0009252">
    <property type="term" value="P:peptidoglycan biosynthetic process"/>
    <property type="evidence" value="ECO:0007669"/>
    <property type="project" value="UniProtKB-UniRule"/>
</dbReference>
<comment type="function">
    <text evidence="10 11">Involved in cell wall formation. Catalyzes the final step in the synthesis of UDP-N-acetylmuramoyl-pentapeptide, the precursor of murein.</text>
</comment>
<dbReference type="GO" id="GO:0005524">
    <property type="term" value="F:ATP binding"/>
    <property type="evidence" value="ECO:0007669"/>
    <property type="project" value="UniProtKB-UniRule"/>
</dbReference>
<dbReference type="InterPro" id="IPR051046">
    <property type="entry name" value="MurCDEF_CellWall_CoF430Synth"/>
</dbReference>
<feature type="binding site" evidence="10">
    <location>
        <begin position="108"/>
        <end position="114"/>
    </location>
    <ligand>
        <name>ATP</name>
        <dbReference type="ChEBI" id="CHEBI:30616"/>
    </ligand>
</feature>
<sequence length="453" mass="49121">MKLTVKEIATVFDQAGDFPDSTLHQVEFDSRKITAGDLFVPLAGVRDGHEFVQAAIDNGAVATFWSRPLSEAPAGISVICVPDALKALQKLAVYYKEKLQPKIVAITGSNGKTTTKDLTAAVLSQRFVTYKTQGNYNNDIGMPYTILHMPEDCEMLVLEMGMDHAGELQVLSELAQPDAAAITIVGEAHIENLGSREGIAKAKMEIVLGEKANGVLFVPEDEPLLRPLTANLTQDVRTFGLDAGDIRGTVLAEHREKTVFAVAGETFEIPVIGAYNVKNALIAYGFGQYFGLTTTEIRQGLATVSLTKNRTQWLEAPNQVRILSDVYNANPTAMGLVLDTFGKLPTSGRKLAVLGDMLELGPDSKAMHRSMADHITADYDVIFLYGSEMTALFHALTEKDADLTVYHFDKENKAALIQMIKGELRSEDSILLKGSNGMGLAEVVAALQEVSAD</sequence>
<evidence type="ECO:0000256" key="10">
    <source>
        <dbReference type="HAMAP-Rule" id="MF_02019"/>
    </source>
</evidence>
<dbReference type="Gene3D" id="3.40.1390.10">
    <property type="entry name" value="MurE/MurF, N-terminal domain"/>
    <property type="match status" value="1"/>
</dbReference>
<comment type="catalytic activity">
    <reaction evidence="10">
        <text>UDP-N-acetyl-alpha-D-muramoyl-L-alanyl-gamma-D-glutamyl-L-lysine + D-alanyl-D-alanine + ATP = UDP-N-acetyl-alpha-D-muramoyl-L-alanyl-gamma-D-glutamyl-L-lysyl-D-alanyl-D-alanine + ADP + phosphate + H(+)</text>
        <dbReference type="Rhea" id="RHEA:16085"/>
        <dbReference type="ChEBI" id="CHEBI:15378"/>
        <dbReference type="ChEBI" id="CHEBI:30616"/>
        <dbReference type="ChEBI" id="CHEBI:43474"/>
        <dbReference type="ChEBI" id="CHEBI:57822"/>
        <dbReference type="ChEBI" id="CHEBI:70758"/>
        <dbReference type="ChEBI" id="CHEBI:83903"/>
        <dbReference type="ChEBI" id="CHEBI:456216"/>
        <dbReference type="EC" id="6.3.2.10"/>
    </reaction>
</comment>
<dbReference type="GO" id="GO:0051301">
    <property type="term" value="P:cell division"/>
    <property type="evidence" value="ECO:0007669"/>
    <property type="project" value="UniProtKB-KW"/>
</dbReference>
<evidence type="ECO:0000256" key="2">
    <source>
        <dbReference type="ARBA" id="ARBA00022598"/>
    </source>
</evidence>
<dbReference type="SUPFAM" id="SSF53623">
    <property type="entry name" value="MurD-like peptide ligases, catalytic domain"/>
    <property type="match status" value="1"/>
</dbReference>
<evidence type="ECO:0000256" key="11">
    <source>
        <dbReference type="RuleBase" id="RU004136"/>
    </source>
</evidence>
<evidence type="ECO:0000256" key="8">
    <source>
        <dbReference type="ARBA" id="ARBA00023306"/>
    </source>
</evidence>
<dbReference type="PANTHER" id="PTHR43024">
    <property type="entry name" value="UDP-N-ACETYLMURAMOYL-TRIPEPTIDE--D-ALANYL-D-ALANINE LIGASE"/>
    <property type="match status" value="1"/>
</dbReference>